<comment type="caution">
    <text evidence="1">The sequence shown here is derived from an EMBL/GenBank/DDBJ whole genome shotgun (WGS) entry which is preliminary data.</text>
</comment>
<evidence type="ECO:0000313" key="1">
    <source>
        <dbReference type="EMBL" id="RHZ46842.1"/>
    </source>
</evidence>
<protein>
    <submittedName>
        <fullName evidence="1">Uncharacterized protein</fullName>
    </submittedName>
</protein>
<evidence type="ECO:0000313" key="2">
    <source>
        <dbReference type="Proteomes" id="UP000266861"/>
    </source>
</evidence>
<keyword evidence="2" id="KW-1185">Reference proteome</keyword>
<dbReference type="EMBL" id="PQFF01000504">
    <property type="protein sequence ID" value="RHZ46842.1"/>
    <property type="molecule type" value="Genomic_DNA"/>
</dbReference>
<sequence length="57" mass="6466">MSIYIFDGFNVTDLTTFTGTIGRQEDTGLTLVKMKSIKLLIQRNLNGHILYAFDINL</sequence>
<name>A0A397G758_9GLOM</name>
<dbReference type="AlphaFoldDB" id="A0A397G758"/>
<reference evidence="1 2" key="1">
    <citation type="submission" date="2018-08" db="EMBL/GenBank/DDBJ databases">
        <title>Genome and evolution of the arbuscular mycorrhizal fungus Diversispora epigaea (formerly Glomus versiforme) and its bacterial endosymbionts.</title>
        <authorList>
            <person name="Sun X."/>
            <person name="Fei Z."/>
            <person name="Harrison M."/>
        </authorList>
    </citation>
    <scope>NUCLEOTIDE SEQUENCE [LARGE SCALE GENOMIC DNA]</scope>
    <source>
        <strain evidence="1 2">IT104</strain>
    </source>
</reference>
<dbReference type="Proteomes" id="UP000266861">
    <property type="component" value="Unassembled WGS sequence"/>
</dbReference>
<gene>
    <name evidence="1" type="ORF">Glove_606g177</name>
</gene>
<accession>A0A397G758</accession>
<organism evidence="1 2">
    <name type="scientific">Diversispora epigaea</name>
    <dbReference type="NCBI Taxonomy" id="1348612"/>
    <lineage>
        <taxon>Eukaryota</taxon>
        <taxon>Fungi</taxon>
        <taxon>Fungi incertae sedis</taxon>
        <taxon>Mucoromycota</taxon>
        <taxon>Glomeromycotina</taxon>
        <taxon>Glomeromycetes</taxon>
        <taxon>Diversisporales</taxon>
        <taxon>Diversisporaceae</taxon>
        <taxon>Diversispora</taxon>
    </lineage>
</organism>
<proteinExistence type="predicted"/>